<gene>
    <name evidence="1" type="ORF">ElyMa_001068500</name>
</gene>
<reference evidence="1 2" key="1">
    <citation type="journal article" date="2021" name="Elife">
        <title>Chloroplast acquisition without the gene transfer in kleptoplastic sea slugs, Plakobranchus ocellatus.</title>
        <authorList>
            <person name="Maeda T."/>
            <person name="Takahashi S."/>
            <person name="Yoshida T."/>
            <person name="Shimamura S."/>
            <person name="Takaki Y."/>
            <person name="Nagai Y."/>
            <person name="Toyoda A."/>
            <person name="Suzuki Y."/>
            <person name="Arimoto A."/>
            <person name="Ishii H."/>
            <person name="Satoh N."/>
            <person name="Nishiyama T."/>
            <person name="Hasebe M."/>
            <person name="Maruyama T."/>
            <person name="Minagawa J."/>
            <person name="Obokata J."/>
            <person name="Shigenobu S."/>
        </authorList>
    </citation>
    <scope>NUCLEOTIDE SEQUENCE [LARGE SCALE GENOMIC DNA]</scope>
</reference>
<name>A0AAV4HQ91_9GAST</name>
<evidence type="ECO:0000313" key="1">
    <source>
        <dbReference type="EMBL" id="GFS00313.1"/>
    </source>
</evidence>
<dbReference type="Proteomes" id="UP000762676">
    <property type="component" value="Unassembled WGS sequence"/>
</dbReference>
<dbReference type="EMBL" id="BMAT01002161">
    <property type="protein sequence ID" value="GFS00313.1"/>
    <property type="molecule type" value="Genomic_DNA"/>
</dbReference>
<organism evidence="1 2">
    <name type="scientific">Elysia marginata</name>
    <dbReference type="NCBI Taxonomy" id="1093978"/>
    <lineage>
        <taxon>Eukaryota</taxon>
        <taxon>Metazoa</taxon>
        <taxon>Spiralia</taxon>
        <taxon>Lophotrochozoa</taxon>
        <taxon>Mollusca</taxon>
        <taxon>Gastropoda</taxon>
        <taxon>Heterobranchia</taxon>
        <taxon>Euthyneura</taxon>
        <taxon>Panpulmonata</taxon>
        <taxon>Sacoglossa</taxon>
        <taxon>Placobranchoidea</taxon>
        <taxon>Plakobranchidae</taxon>
        <taxon>Elysia</taxon>
    </lineage>
</organism>
<evidence type="ECO:0000313" key="2">
    <source>
        <dbReference type="Proteomes" id="UP000762676"/>
    </source>
</evidence>
<accession>A0AAV4HQ91</accession>
<dbReference type="AlphaFoldDB" id="A0AAV4HQ91"/>
<proteinExistence type="predicted"/>
<comment type="caution">
    <text evidence="1">The sequence shown here is derived from an EMBL/GenBank/DDBJ whole genome shotgun (WGS) entry which is preliminary data.</text>
</comment>
<protein>
    <submittedName>
        <fullName evidence="1">Uncharacterized protein</fullName>
    </submittedName>
</protein>
<sequence length="68" mass="7936">MPRRLWKCSNKTGFGLITQILLLESDNIMSWLVLPVIRADLFLPSSCIKLLPCYYLCIDIKIFFFHVS</sequence>
<keyword evidence="2" id="KW-1185">Reference proteome</keyword>